<accession>R9R0A7</accession>
<dbReference type="InterPro" id="IPR045851">
    <property type="entry name" value="AMP-bd_C_sf"/>
</dbReference>
<dbReference type="AlphaFoldDB" id="R9R0A7"/>
<dbReference type="GO" id="GO:0004467">
    <property type="term" value="F:long-chain fatty acid-CoA ligase activity"/>
    <property type="evidence" value="ECO:0007669"/>
    <property type="project" value="UniProtKB-EC"/>
</dbReference>
<dbReference type="PROSITE" id="PS00455">
    <property type="entry name" value="AMP_BINDING"/>
    <property type="match status" value="1"/>
</dbReference>
<dbReference type="SUPFAM" id="SSF56801">
    <property type="entry name" value="Acetyl-CoA synthetase-like"/>
    <property type="match status" value="1"/>
</dbReference>
<dbReference type="Gene3D" id="3.30.300.30">
    <property type="match status" value="1"/>
</dbReference>
<reference evidence="5" key="1">
    <citation type="submission" date="2012-06" db="EMBL/GenBank/DDBJ databases">
        <title>A novel metagenomic alpha-L-rhamnosidase with high activity on rutin.</title>
        <authorList>
            <person name="Rabausch U."/>
            <person name="Streit W.R."/>
        </authorList>
    </citation>
    <scope>NUCLEOTIDE SEQUENCE</scope>
</reference>
<protein>
    <recommendedName>
        <fullName evidence="4">AMP-dependent synthetase/ligase domain-containing protein</fullName>
    </recommendedName>
</protein>
<evidence type="ECO:0000256" key="2">
    <source>
        <dbReference type="ARBA" id="ARBA00022840"/>
    </source>
</evidence>
<dbReference type="InterPro" id="IPR020845">
    <property type="entry name" value="AMP-binding_CS"/>
</dbReference>
<sequence length="543" mass="60963">MKHYFERLQSIIVSNWERKALCDYRGDSFTFGEMYASFKKMHILFESFGVHKGDKIAICGKNQARWAVSFLSVNTYEAVVVPVLADFMPENICSIVTHSESIVLFTDPEIWKKLDISAMPSVRQVISISDFSLLYGSEDDRLAVEGVEFAFRKKYLAGFSVSDVHFPTGNDKDLAVINYTSGSTGDPKGVMLRYECFSANTEYGQKNVPSYPSDNLLSILPMAHMFGMAFELIYPLCGGTTIYFLGKAPSPTILMKAMQEVRPYLVIAVPMVFEKIYRTKLKPELEKPAVKSLVKIPGLRGIVYSKMRRSLDAAFGGKVREYIMGGAAVNPEVEEFLQRIGFHFTVGYGMTEAAPLLAYSSWRTFVLRSCGRAMDFVKLRIDSENPQNVVGEIQAKGISLFSGYFNNEKATKAAFTADGWFNTGDLGLIDKKGNVYIKGRSKSMLLSSNGQNIYPEEIECEINSLPYVIESLVVSREGKLVALVYIDIEAIRRDGKDSILVANDIKEAVNAKVPRYSQISKVEFEPDPFQKTPKMSIKRFLYK</sequence>
<dbReference type="PANTHER" id="PTHR43272">
    <property type="entry name" value="LONG-CHAIN-FATTY-ACID--COA LIGASE"/>
    <property type="match status" value="1"/>
</dbReference>
<comment type="catalytic activity">
    <reaction evidence="3">
        <text>a long-chain fatty acid + ATP + CoA = a long-chain fatty acyl-CoA + AMP + diphosphate</text>
        <dbReference type="Rhea" id="RHEA:15421"/>
        <dbReference type="ChEBI" id="CHEBI:30616"/>
        <dbReference type="ChEBI" id="CHEBI:33019"/>
        <dbReference type="ChEBI" id="CHEBI:57287"/>
        <dbReference type="ChEBI" id="CHEBI:57560"/>
        <dbReference type="ChEBI" id="CHEBI:83139"/>
        <dbReference type="ChEBI" id="CHEBI:456215"/>
        <dbReference type="EC" id="6.2.1.3"/>
    </reaction>
    <physiologicalReaction direction="left-to-right" evidence="3">
        <dbReference type="Rhea" id="RHEA:15422"/>
    </physiologicalReaction>
</comment>
<evidence type="ECO:0000259" key="4">
    <source>
        <dbReference type="Pfam" id="PF00501"/>
    </source>
</evidence>
<dbReference type="GO" id="GO:0016020">
    <property type="term" value="C:membrane"/>
    <property type="evidence" value="ECO:0007669"/>
    <property type="project" value="TreeGrafter"/>
</dbReference>
<proteinExistence type="predicted"/>
<organism evidence="5">
    <name type="scientific">uncultured bacterium pUR16A2</name>
    <dbReference type="NCBI Taxonomy" id="1204710"/>
    <lineage>
        <taxon>Bacteria</taxon>
        <taxon>environmental samples</taxon>
    </lineage>
</organism>
<keyword evidence="1" id="KW-0547">Nucleotide-binding</keyword>
<keyword evidence="2" id="KW-0067">ATP-binding</keyword>
<feature type="domain" description="AMP-dependent synthetase/ligase" evidence="4">
    <location>
        <begin position="17"/>
        <end position="405"/>
    </location>
</feature>
<evidence type="ECO:0000313" key="5">
    <source>
        <dbReference type="EMBL" id="AGH13553.1"/>
    </source>
</evidence>
<dbReference type="InterPro" id="IPR000873">
    <property type="entry name" value="AMP-dep_synth/lig_dom"/>
</dbReference>
<dbReference type="GO" id="GO:0005524">
    <property type="term" value="F:ATP binding"/>
    <property type="evidence" value="ECO:0007669"/>
    <property type="project" value="UniProtKB-KW"/>
</dbReference>
<name>R9R0A7_9BACT</name>
<dbReference type="InterPro" id="IPR042099">
    <property type="entry name" value="ANL_N_sf"/>
</dbReference>
<dbReference type="PANTHER" id="PTHR43272:SF33">
    <property type="entry name" value="AMP-BINDING DOMAIN-CONTAINING PROTEIN-RELATED"/>
    <property type="match status" value="1"/>
</dbReference>
<evidence type="ECO:0000256" key="1">
    <source>
        <dbReference type="ARBA" id="ARBA00022741"/>
    </source>
</evidence>
<evidence type="ECO:0000256" key="3">
    <source>
        <dbReference type="ARBA" id="ARBA00024484"/>
    </source>
</evidence>
<dbReference type="Pfam" id="PF23562">
    <property type="entry name" value="AMP-binding_C_3"/>
    <property type="match status" value="1"/>
</dbReference>
<dbReference type="EMBL" id="JX188020">
    <property type="protein sequence ID" value="AGH13553.1"/>
    <property type="molecule type" value="Genomic_DNA"/>
</dbReference>
<dbReference type="Gene3D" id="3.40.50.12780">
    <property type="entry name" value="N-terminal domain of ligase-like"/>
    <property type="match status" value="1"/>
</dbReference>
<dbReference type="Pfam" id="PF00501">
    <property type="entry name" value="AMP-binding"/>
    <property type="match status" value="1"/>
</dbReference>